<evidence type="ECO:0000313" key="1">
    <source>
        <dbReference type="EMBL" id="NUB03507.1"/>
    </source>
</evidence>
<name>A0ABX2KLT7_9PROT</name>
<organism evidence="1 2">
    <name type="scientific">Azospirillum melinis</name>
    <dbReference type="NCBI Taxonomy" id="328839"/>
    <lineage>
        <taxon>Bacteria</taxon>
        <taxon>Pseudomonadati</taxon>
        <taxon>Pseudomonadota</taxon>
        <taxon>Alphaproteobacteria</taxon>
        <taxon>Rhodospirillales</taxon>
        <taxon>Azospirillaceae</taxon>
        <taxon>Azospirillum</taxon>
    </lineage>
</organism>
<protein>
    <submittedName>
        <fullName evidence="1">Uncharacterized protein</fullName>
    </submittedName>
</protein>
<sequence length="87" mass="10056">MRITMQPVIGEGAMSRAGKMDECASKRCGNIAPNMKAVEVRDERRRHEDDQEHRRKVAAAWNSFDEKQGCFADEWNRDFMPEDAQGR</sequence>
<dbReference type="Proteomes" id="UP000605086">
    <property type="component" value="Unassembled WGS sequence"/>
</dbReference>
<proteinExistence type="predicted"/>
<accession>A0ABX2KLT7</accession>
<evidence type="ECO:0000313" key="2">
    <source>
        <dbReference type="Proteomes" id="UP000605086"/>
    </source>
</evidence>
<reference evidence="1 2" key="1">
    <citation type="submission" date="2019-10" db="EMBL/GenBank/DDBJ databases">
        <title>Genome sequence of Azospirillum melinis.</title>
        <authorList>
            <person name="Ambrosini A."/>
            <person name="Sant'Anna F.H."/>
            <person name="Cassan F.D."/>
            <person name="Souza E.M."/>
            <person name="Passaglia L.M.P."/>
        </authorList>
    </citation>
    <scope>NUCLEOTIDE SEQUENCE [LARGE SCALE GENOMIC DNA]</scope>
    <source>
        <strain evidence="1 2">TMCY0552</strain>
    </source>
</reference>
<comment type="caution">
    <text evidence="1">The sequence shown here is derived from an EMBL/GenBank/DDBJ whole genome shotgun (WGS) entry which is preliminary data.</text>
</comment>
<keyword evidence="2" id="KW-1185">Reference proteome</keyword>
<gene>
    <name evidence="1" type="ORF">GBZ48_30260</name>
</gene>
<dbReference type="EMBL" id="WHOS01000065">
    <property type="protein sequence ID" value="NUB03507.1"/>
    <property type="molecule type" value="Genomic_DNA"/>
</dbReference>